<keyword evidence="1" id="KW-0472">Membrane</keyword>
<feature type="transmembrane region" description="Helical" evidence="1">
    <location>
        <begin position="16"/>
        <end position="40"/>
    </location>
</feature>
<dbReference type="EMBL" id="CM000881">
    <property type="protein sequence ID" value="KQK03508.1"/>
    <property type="molecule type" value="Genomic_DNA"/>
</dbReference>
<dbReference type="RefSeq" id="XP_003565555.1">
    <property type="nucleotide sequence ID" value="XM_003565507.4"/>
</dbReference>
<protein>
    <submittedName>
        <fullName evidence="2 3">Uncharacterized protein</fullName>
    </submittedName>
</protein>
<dbReference type="Gramene" id="KQK03508">
    <property type="protein sequence ID" value="KQK03508"/>
    <property type="gene ID" value="BRADI_2g08293v3"/>
</dbReference>
<dbReference type="EnsemblPlants" id="KQK03508">
    <property type="protein sequence ID" value="KQK03508"/>
    <property type="gene ID" value="BRADI_2g08293v3"/>
</dbReference>
<reference evidence="2 3" key="1">
    <citation type="journal article" date="2010" name="Nature">
        <title>Genome sequencing and analysis of the model grass Brachypodium distachyon.</title>
        <authorList>
            <consortium name="International Brachypodium Initiative"/>
        </authorList>
    </citation>
    <scope>NUCLEOTIDE SEQUENCE [LARGE SCALE GENOMIC DNA]</scope>
    <source>
        <strain evidence="2 3">Bd21</strain>
    </source>
</reference>
<dbReference type="InterPro" id="IPR055283">
    <property type="entry name" value="TAXIMIN_1/2"/>
</dbReference>
<keyword evidence="1" id="KW-0812">Transmembrane</keyword>
<dbReference type="Proteomes" id="UP000008810">
    <property type="component" value="Chromosome 2"/>
</dbReference>
<dbReference type="PANTHER" id="PTHR33834:SF4">
    <property type="entry name" value="SIGNALING PEPTIDE TAXIMIN 2"/>
    <property type="match status" value="1"/>
</dbReference>
<reference evidence="2" key="2">
    <citation type="submission" date="2017-06" db="EMBL/GenBank/DDBJ databases">
        <title>WGS assembly of Brachypodium distachyon.</title>
        <authorList>
            <consortium name="The International Brachypodium Initiative"/>
            <person name="Lucas S."/>
            <person name="Harmon-Smith M."/>
            <person name="Lail K."/>
            <person name="Tice H."/>
            <person name="Grimwood J."/>
            <person name="Bruce D."/>
            <person name="Barry K."/>
            <person name="Shu S."/>
            <person name="Lindquist E."/>
            <person name="Wang M."/>
            <person name="Pitluck S."/>
            <person name="Vogel J.P."/>
            <person name="Garvin D.F."/>
            <person name="Mockler T.C."/>
            <person name="Schmutz J."/>
            <person name="Rokhsar D."/>
            <person name="Bevan M.W."/>
        </authorList>
    </citation>
    <scope>NUCLEOTIDE SEQUENCE</scope>
    <source>
        <strain evidence="2">Bd21</strain>
    </source>
</reference>
<evidence type="ECO:0000313" key="3">
    <source>
        <dbReference type="EnsemblPlants" id="KQK03508"/>
    </source>
</evidence>
<accession>A0A0Q3ISW8</accession>
<proteinExistence type="predicted"/>
<sequence length="80" mass="8524">MGSDDDDDWRCRPLGFLIGLPFAVLSLALSLAGALVWLLGSAVSCVCPCCVCCAAAANLAVELVQMPVKVVRWFIRLIPC</sequence>
<reference evidence="3" key="3">
    <citation type="submission" date="2018-08" db="UniProtKB">
        <authorList>
            <consortium name="EnsemblPlants"/>
        </authorList>
    </citation>
    <scope>IDENTIFICATION</scope>
    <source>
        <strain evidence="3">cv. Bd21</strain>
    </source>
</reference>
<gene>
    <name evidence="3" type="primary">LOC100821485</name>
    <name evidence="2" type="ORF">BRADI_2g08293v3</name>
</gene>
<evidence type="ECO:0000313" key="2">
    <source>
        <dbReference type="EMBL" id="KQK03508.1"/>
    </source>
</evidence>
<name>A0A0Q3ISW8_BRADI</name>
<evidence type="ECO:0000313" key="4">
    <source>
        <dbReference type="Proteomes" id="UP000008810"/>
    </source>
</evidence>
<dbReference type="KEGG" id="bdi:100821485"/>
<organism evidence="2">
    <name type="scientific">Brachypodium distachyon</name>
    <name type="common">Purple false brome</name>
    <name type="synonym">Trachynia distachya</name>
    <dbReference type="NCBI Taxonomy" id="15368"/>
    <lineage>
        <taxon>Eukaryota</taxon>
        <taxon>Viridiplantae</taxon>
        <taxon>Streptophyta</taxon>
        <taxon>Embryophyta</taxon>
        <taxon>Tracheophyta</taxon>
        <taxon>Spermatophyta</taxon>
        <taxon>Magnoliopsida</taxon>
        <taxon>Liliopsida</taxon>
        <taxon>Poales</taxon>
        <taxon>Poaceae</taxon>
        <taxon>BOP clade</taxon>
        <taxon>Pooideae</taxon>
        <taxon>Stipodae</taxon>
        <taxon>Brachypodieae</taxon>
        <taxon>Brachypodium</taxon>
    </lineage>
</organism>
<dbReference type="PANTHER" id="PTHR33834">
    <property type="entry name" value="SIGNALING PEPTIDE TAXIMIN 2"/>
    <property type="match status" value="1"/>
</dbReference>
<evidence type="ECO:0000256" key="1">
    <source>
        <dbReference type="SAM" id="Phobius"/>
    </source>
</evidence>
<dbReference type="GeneID" id="100821485"/>
<keyword evidence="1" id="KW-1133">Transmembrane helix</keyword>
<dbReference type="AlphaFoldDB" id="A0A0Q3ISW8"/>
<keyword evidence="4" id="KW-1185">Reference proteome</keyword>
<dbReference type="STRING" id="15368.A0A0Q3ISW8"/>